<accession>A0AAV7PP67</accession>
<comment type="caution">
    <text evidence="2">The sequence shown here is derived from an EMBL/GenBank/DDBJ whole genome shotgun (WGS) entry which is preliminary data.</text>
</comment>
<feature type="region of interest" description="Disordered" evidence="1">
    <location>
        <begin position="190"/>
        <end position="240"/>
    </location>
</feature>
<reference evidence="2" key="1">
    <citation type="journal article" date="2022" name="bioRxiv">
        <title>Sequencing and chromosome-scale assembly of the giantPleurodeles waltlgenome.</title>
        <authorList>
            <person name="Brown T."/>
            <person name="Elewa A."/>
            <person name="Iarovenko S."/>
            <person name="Subramanian E."/>
            <person name="Araus A.J."/>
            <person name="Petzold A."/>
            <person name="Susuki M."/>
            <person name="Suzuki K.-i.T."/>
            <person name="Hayashi T."/>
            <person name="Toyoda A."/>
            <person name="Oliveira C."/>
            <person name="Osipova E."/>
            <person name="Leigh N.D."/>
            <person name="Simon A."/>
            <person name="Yun M.H."/>
        </authorList>
    </citation>
    <scope>NUCLEOTIDE SEQUENCE</scope>
    <source>
        <strain evidence="2">20211129_DDA</strain>
        <tissue evidence="2">Liver</tissue>
    </source>
</reference>
<protein>
    <submittedName>
        <fullName evidence="2">Uncharacterized protein</fullName>
    </submittedName>
</protein>
<sequence length="266" mass="29155">MSTEVVSSGARGRLGRITRLMAACGPEADFYFHGCGPPGQNRCLFRLVLKGRGFSQAPSVPDVRNSSRGQTSRFSNLWGSGDASSLRSRRRFLWRPRWAWLPAGPWLLHKSTPWSRLDVRPLSLRSTVETPPLHRGPLPRSQQRPKGLGIVPLFIWVYRVSGHDSATRPSRAQAETVACARVPGLRRTVASVSKETETPTRAAIPASTRVSKGNGDANSSGDPPRRHLSPGERRRGASSSDAQVTSACFKGYRHAASCELLFQDGF</sequence>
<feature type="compositionally biased region" description="Basic and acidic residues" evidence="1">
    <location>
        <begin position="223"/>
        <end position="235"/>
    </location>
</feature>
<evidence type="ECO:0000313" key="2">
    <source>
        <dbReference type="EMBL" id="KAJ1129116.1"/>
    </source>
</evidence>
<dbReference type="AlphaFoldDB" id="A0AAV7PP67"/>
<name>A0AAV7PP67_PLEWA</name>
<dbReference type="EMBL" id="JANPWB010000011">
    <property type="protein sequence ID" value="KAJ1129116.1"/>
    <property type="molecule type" value="Genomic_DNA"/>
</dbReference>
<evidence type="ECO:0000313" key="3">
    <source>
        <dbReference type="Proteomes" id="UP001066276"/>
    </source>
</evidence>
<feature type="compositionally biased region" description="Polar residues" evidence="1">
    <location>
        <begin position="208"/>
        <end position="221"/>
    </location>
</feature>
<dbReference type="Proteomes" id="UP001066276">
    <property type="component" value="Chromosome 7"/>
</dbReference>
<evidence type="ECO:0000256" key="1">
    <source>
        <dbReference type="SAM" id="MobiDB-lite"/>
    </source>
</evidence>
<organism evidence="2 3">
    <name type="scientific">Pleurodeles waltl</name>
    <name type="common">Iberian ribbed newt</name>
    <dbReference type="NCBI Taxonomy" id="8319"/>
    <lineage>
        <taxon>Eukaryota</taxon>
        <taxon>Metazoa</taxon>
        <taxon>Chordata</taxon>
        <taxon>Craniata</taxon>
        <taxon>Vertebrata</taxon>
        <taxon>Euteleostomi</taxon>
        <taxon>Amphibia</taxon>
        <taxon>Batrachia</taxon>
        <taxon>Caudata</taxon>
        <taxon>Salamandroidea</taxon>
        <taxon>Salamandridae</taxon>
        <taxon>Pleurodelinae</taxon>
        <taxon>Pleurodeles</taxon>
    </lineage>
</organism>
<proteinExistence type="predicted"/>
<gene>
    <name evidence="2" type="ORF">NDU88_007487</name>
</gene>
<keyword evidence="3" id="KW-1185">Reference proteome</keyword>